<accession>A0A497ERJ8</accession>
<feature type="domain" description="ABC transporter substrate-binding protein PnrA-like" evidence="2">
    <location>
        <begin position="21"/>
        <end position="306"/>
    </location>
</feature>
<proteinExistence type="predicted"/>
<dbReference type="GO" id="GO:0005886">
    <property type="term" value="C:plasma membrane"/>
    <property type="evidence" value="ECO:0007669"/>
    <property type="project" value="InterPro"/>
</dbReference>
<comment type="caution">
    <text evidence="3">The sequence shown here is derived from an EMBL/GenBank/DDBJ whole genome shotgun (WGS) entry which is preliminary data.</text>
</comment>
<dbReference type="EMBL" id="QMQV01000016">
    <property type="protein sequence ID" value="RLE49995.1"/>
    <property type="molecule type" value="Genomic_DNA"/>
</dbReference>
<evidence type="ECO:0000313" key="3">
    <source>
        <dbReference type="EMBL" id="RLE49995.1"/>
    </source>
</evidence>
<dbReference type="PANTHER" id="PTHR43208">
    <property type="entry name" value="ABC TRANSPORTER SUBSTRATE-BINDING PROTEIN"/>
    <property type="match status" value="1"/>
</dbReference>
<dbReference type="Gene3D" id="3.40.50.2300">
    <property type="match status" value="2"/>
</dbReference>
<organism evidence="3 4">
    <name type="scientific">Thermoproteota archaeon</name>
    <dbReference type="NCBI Taxonomy" id="2056631"/>
    <lineage>
        <taxon>Archaea</taxon>
        <taxon>Thermoproteota</taxon>
    </lineage>
</organism>
<dbReference type="InterPro" id="IPR028082">
    <property type="entry name" value="Peripla_BP_I"/>
</dbReference>
<evidence type="ECO:0000256" key="1">
    <source>
        <dbReference type="ARBA" id="ARBA00022729"/>
    </source>
</evidence>
<dbReference type="InterPro" id="IPR052910">
    <property type="entry name" value="ABC-Purine-Binding"/>
</dbReference>
<keyword evidence="1" id="KW-0732">Signal</keyword>
<gene>
    <name evidence="3" type="ORF">DRJ31_02915</name>
</gene>
<sequence>MVVPPKIVEVEKPIIQKPTIKAAWIYVGPIGDYGWTHAHDQGRKYVDAKFDWLTTVYAESVSEADCYNYIKKFIEEEGCDVIFTTSFGFMDPTLQAAKDYPDKIFFHCSGYKRWKNMGTYFAEFYQLYYLNGLMAGALTKTGKVGYVAAHPIPEVIRHINAFAIGVKEVNPNARVYVKWIHAWYDPTKAREAAEALIAEGCDVLAFTEDSPTVITVCQEHYEAGHPVYAFSHYSPMYEYGPDVVVSGQLVKWGIIYEDILAKIYAGAYNNTNLENVDYWWMLKEGAVELGAKFGMPINPKFKDILKNVTVIDKVTGENVSVYDLVFIRLSQMSEEVPTFDPFTGPLYAQNGTLMARQGERLGHDALWSMMWFVDNVVGEIPT</sequence>
<dbReference type="AlphaFoldDB" id="A0A497ERJ8"/>
<dbReference type="Proteomes" id="UP000278475">
    <property type="component" value="Unassembled WGS sequence"/>
</dbReference>
<dbReference type="Pfam" id="PF02608">
    <property type="entry name" value="Bmp"/>
    <property type="match status" value="1"/>
</dbReference>
<dbReference type="SUPFAM" id="SSF53822">
    <property type="entry name" value="Periplasmic binding protein-like I"/>
    <property type="match status" value="1"/>
</dbReference>
<dbReference type="InterPro" id="IPR003760">
    <property type="entry name" value="PnrA-like"/>
</dbReference>
<evidence type="ECO:0000313" key="4">
    <source>
        <dbReference type="Proteomes" id="UP000278475"/>
    </source>
</evidence>
<dbReference type="CDD" id="cd19963">
    <property type="entry name" value="PBP1_BMP-like"/>
    <property type="match status" value="1"/>
</dbReference>
<protein>
    <submittedName>
        <fullName evidence="3">BMP family ABC transporter substrate-binding protein</fullName>
    </submittedName>
</protein>
<dbReference type="PANTHER" id="PTHR43208:SF1">
    <property type="entry name" value="ABC TRANSPORTER SUBSTRATE-BINDING PROTEIN"/>
    <property type="match status" value="1"/>
</dbReference>
<reference evidence="3 4" key="1">
    <citation type="submission" date="2018-06" db="EMBL/GenBank/DDBJ databases">
        <title>Extensive metabolic versatility and redundancy in microbially diverse, dynamic hydrothermal sediments.</title>
        <authorList>
            <person name="Dombrowski N."/>
            <person name="Teske A."/>
            <person name="Baker B.J."/>
        </authorList>
    </citation>
    <scope>NUCLEOTIDE SEQUENCE [LARGE SCALE GENOMIC DNA]</scope>
    <source>
        <strain evidence="3">B66_G16</strain>
    </source>
</reference>
<name>A0A497ERJ8_9CREN</name>
<evidence type="ECO:0000259" key="2">
    <source>
        <dbReference type="Pfam" id="PF02608"/>
    </source>
</evidence>